<dbReference type="Proteomes" id="UP000654075">
    <property type="component" value="Unassembled WGS sequence"/>
</dbReference>
<dbReference type="PANTHER" id="PTHR11614">
    <property type="entry name" value="PHOSPHOLIPASE-RELATED"/>
    <property type="match status" value="1"/>
</dbReference>
<dbReference type="InterPro" id="IPR051044">
    <property type="entry name" value="MAG_DAG_Lipase"/>
</dbReference>
<evidence type="ECO:0000256" key="1">
    <source>
        <dbReference type="SAM" id="Phobius"/>
    </source>
</evidence>
<dbReference type="Gene3D" id="3.40.50.1820">
    <property type="entry name" value="alpha/beta hydrolase"/>
    <property type="match status" value="1"/>
</dbReference>
<evidence type="ECO:0000256" key="2">
    <source>
        <dbReference type="SAM" id="SignalP"/>
    </source>
</evidence>
<evidence type="ECO:0000313" key="4">
    <source>
        <dbReference type="EMBL" id="CAE8615432.1"/>
    </source>
</evidence>
<feature type="signal peptide" evidence="2">
    <location>
        <begin position="1"/>
        <end position="21"/>
    </location>
</feature>
<feature type="transmembrane region" description="Helical" evidence="1">
    <location>
        <begin position="29"/>
        <end position="49"/>
    </location>
</feature>
<organism evidence="4 6">
    <name type="scientific">Polarella glacialis</name>
    <name type="common">Dinoflagellate</name>
    <dbReference type="NCBI Taxonomy" id="89957"/>
    <lineage>
        <taxon>Eukaryota</taxon>
        <taxon>Sar</taxon>
        <taxon>Alveolata</taxon>
        <taxon>Dinophyceae</taxon>
        <taxon>Suessiales</taxon>
        <taxon>Suessiaceae</taxon>
        <taxon>Polarella</taxon>
    </lineage>
</organism>
<sequence length="393" mass="43372">MDSAAMLPVAAALVLGALATALDSTSMLPVVAAVLGTLAASVAALRWYLCQPMEHIETGAQRRALYPLGSPINLSSKEACASEGVKISQQIIVLADGTQMFSQVLRPTACTPNRVVVFFHGYTSHGDLYLEALCDLAREGAVVLVPDLPCHGRSDGLLAYIPDWFAWVDQVWEFLGQTVPPLRAAGKQPLKVFAMGLSMGGGLVACLSLQRPAFFDGLILVAPMLMVSEELKPSKLIQEIFKYVLKPALPAWPLTPSKPMEDFDFRLKEQGRRFTEFNSLGSRGCKPRLATAYEFVFVFPIWLEKRLHQLQTPFLVLHGAADKITDPKLSQRLYDVASSKDKQIRIYEDARHCELLSCVPGMAQVIETEWLPEQLQQTKTCIRDIAEWVAARS</sequence>
<comment type="caution">
    <text evidence="4">The sequence shown here is derived from an EMBL/GenBank/DDBJ whole genome shotgun (WGS) entry which is preliminary data.</text>
</comment>
<gene>
    <name evidence="4" type="ORF">PGLA1383_LOCUS33146</name>
    <name evidence="5" type="ORF">PGLA2088_LOCUS32296</name>
</gene>
<proteinExistence type="predicted"/>
<dbReference type="OrthoDB" id="2498029at2759"/>
<evidence type="ECO:0000313" key="6">
    <source>
        <dbReference type="Proteomes" id="UP000654075"/>
    </source>
</evidence>
<accession>A0A813FXW1</accession>
<name>A0A813FXW1_POLGL</name>
<keyword evidence="1" id="KW-1133">Transmembrane helix</keyword>
<dbReference type="EMBL" id="CAJNNV010025632">
    <property type="protein sequence ID" value="CAE8615432.1"/>
    <property type="molecule type" value="Genomic_DNA"/>
</dbReference>
<dbReference type="Pfam" id="PF12146">
    <property type="entry name" value="Hydrolase_4"/>
    <property type="match status" value="1"/>
</dbReference>
<reference evidence="4" key="1">
    <citation type="submission" date="2021-02" db="EMBL/GenBank/DDBJ databases">
        <authorList>
            <person name="Dougan E. K."/>
            <person name="Rhodes N."/>
            <person name="Thang M."/>
            <person name="Chan C."/>
        </authorList>
    </citation>
    <scope>NUCLEOTIDE SEQUENCE</scope>
</reference>
<keyword evidence="1" id="KW-0812">Transmembrane</keyword>
<evidence type="ECO:0000313" key="5">
    <source>
        <dbReference type="EMBL" id="CAE8702074.1"/>
    </source>
</evidence>
<dbReference type="SUPFAM" id="SSF53474">
    <property type="entry name" value="alpha/beta-Hydrolases"/>
    <property type="match status" value="1"/>
</dbReference>
<protein>
    <recommendedName>
        <fullName evidence="3">Serine aminopeptidase S33 domain-containing protein</fullName>
    </recommendedName>
</protein>
<feature type="domain" description="Serine aminopeptidase S33" evidence="3">
    <location>
        <begin position="112"/>
        <end position="353"/>
    </location>
</feature>
<dbReference type="InterPro" id="IPR022742">
    <property type="entry name" value="Hydrolase_4"/>
</dbReference>
<keyword evidence="6" id="KW-1185">Reference proteome</keyword>
<feature type="chain" id="PRO_5035596099" description="Serine aminopeptidase S33 domain-containing protein" evidence="2">
    <location>
        <begin position="22"/>
        <end position="393"/>
    </location>
</feature>
<dbReference type="InterPro" id="IPR029058">
    <property type="entry name" value="AB_hydrolase_fold"/>
</dbReference>
<keyword evidence="1" id="KW-0472">Membrane</keyword>
<dbReference type="Proteomes" id="UP000626109">
    <property type="component" value="Unassembled WGS sequence"/>
</dbReference>
<dbReference type="OMA" id="HARCLRH"/>
<evidence type="ECO:0000259" key="3">
    <source>
        <dbReference type="Pfam" id="PF12146"/>
    </source>
</evidence>
<dbReference type="AlphaFoldDB" id="A0A813FXW1"/>
<keyword evidence="2" id="KW-0732">Signal</keyword>
<dbReference type="EMBL" id="CAJNNW010030002">
    <property type="protein sequence ID" value="CAE8702074.1"/>
    <property type="molecule type" value="Genomic_DNA"/>
</dbReference>